<proteinExistence type="predicted"/>
<keyword evidence="2" id="KW-1185">Reference proteome</keyword>
<dbReference type="VEuPathDB" id="FungiDB:PV07_05850"/>
<name>A0A0D2D2Z7_9EURO</name>
<sequence length="103" mass="11955">MELLVFQIFNHPMPLRDPSVSETSLKIELSPASSHPFNCRNMHRRHHLPSSVSDAWPKIRSQRPLRTKTKLRMHYLGYGRPISLVSLALGTYYQCPTSRWLPS</sequence>
<evidence type="ECO:0000313" key="2">
    <source>
        <dbReference type="Proteomes" id="UP000054466"/>
    </source>
</evidence>
<organism evidence="1 2">
    <name type="scientific">Cladophialophora immunda</name>
    <dbReference type="NCBI Taxonomy" id="569365"/>
    <lineage>
        <taxon>Eukaryota</taxon>
        <taxon>Fungi</taxon>
        <taxon>Dikarya</taxon>
        <taxon>Ascomycota</taxon>
        <taxon>Pezizomycotina</taxon>
        <taxon>Eurotiomycetes</taxon>
        <taxon>Chaetothyriomycetidae</taxon>
        <taxon>Chaetothyriales</taxon>
        <taxon>Herpotrichiellaceae</taxon>
        <taxon>Cladophialophora</taxon>
    </lineage>
</organism>
<dbReference type="GeneID" id="27345044"/>
<gene>
    <name evidence="1" type="ORF">PV07_05850</name>
</gene>
<reference evidence="1 2" key="1">
    <citation type="submission" date="2015-01" db="EMBL/GenBank/DDBJ databases">
        <title>The Genome Sequence of Cladophialophora immunda CBS83496.</title>
        <authorList>
            <consortium name="The Broad Institute Genomics Platform"/>
            <person name="Cuomo C."/>
            <person name="de Hoog S."/>
            <person name="Gorbushina A."/>
            <person name="Stielow B."/>
            <person name="Teixiera M."/>
            <person name="Abouelleil A."/>
            <person name="Chapman S.B."/>
            <person name="Priest M."/>
            <person name="Young S.K."/>
            <person name="Wortman J."/>
            <person name="Nusbaum C."/>
            <person name="Birren B."/>
        </authorList>
    </citation>
    <scope>NUCLEOTIDE SEQUENCE [LARGE SCALE GENOMIC DNA]</scope>
    <source>
        <strain evidence="1 2">CBS 83496</strain>
    </source>
</reference>
<evidence type="ECO:0000313" key="1">
    <source>
        <dbReference type="EMBL" id="KIW30074.1"/>
    </source>
</evidence>
<dbReference type="EMBL" id="KN847042">
    <property type="protein sequence ID" value="KIW30074.1"/>
    <property type="molecule type" value="Genomic_DNA"/>
</dbReference>
<dbReference type="RefSeq" id="XP_016250290.1">
    <property type="nucleotide sequence ID" value="XM_016392771.1"/>
</dbReference>
<accession>A0A0D2D2Z7</accession>
<dbReference type="HOGENOM" id="CLU_2263463_0_0_1"/>
<dbReference type="AlphaFoldDB" id="A0A0D2D2Z7"/>
<protein>
    <submittedName>
        <fullName evidence="1">Uncharacterized protein</fullName>
    </submittedName>
</protein>
<dbReference type="Proteomes" id="UP000054466">
    <property type="component" value="Unassembled WGS sequence"/>
</dbReference>